<feature type="transmembrane region" description="Helical" evidence="1">
    <location>
        <begin position="104"/>
        <end position="125"/>
    </location>
</feature>
<dbReference type="InterPro" id="IPR009781">
    <property type="entry name" value="DUF1345"/>
</dbReference>
<dbReference type="KEGG" id="tdf:H9L22_16245"/>
<dbReference type="EMBL" id="CP060789">
    <property type="protein sequence ID" value="QNP55680.1"/>
    <property type="molecule type" value="Genomic_DNA"/>
</dbReference>
<protein>
    <submittedName>
        <fullName evidence="2">DUF1345 domain-containing protein</fullName>
    </submittedName>
</protein>
<keyword evidence="1" id="KW-0812">Transmembrane</keyword>
<reference evidence="2 3" key="1">
    <citation type="submission" date="2020-08" db="EMBL/GenBank/DDBJ databases">
        <title>Genome sequence of Tessaracoccus defluvii JCM 17540T.</title>
        <authorList>
            <person name="Hyun D.-W."/>
            <person name="Bae J.-W."/>
        </authorList>
    </citation>
    <scope>NUCLEOTIDE SEQUENCE [LARGE SCALE GENOMIC DNA]</scope>
    <source>
        <strain evidence="2 3">JCM 17540</strain>
    </source>
</reference>
<dbReference type="RefSeq" id="WP_187720809.1">
    <property type="nucleotide sequence ID" value="NZ_BAABBL010000005.1"/>
</dbReference>
<dbReference type="Proteomes" id="UP000516117">
    <property type="component" value="Chromosome"/>
</dbReference>
<organism evidence="2 3">
    <name type="scientific">Tessaracoccus defluvii</name>
    <dbReference type="NCBI Taxonomy" id="1285901"/>
    <lineage>
        <taxon>Bacteria</taxon>
        <taxon>Bacillati</taxon>
        <taxon>Actinomycetota</taxon>
        <taxon>Actinomycetes</taxon>
        <taxon>Propionibacteriales</taxon>
        <taxon>Propionibacteriaceae</taxon>
        <taxon>Tessaracoccus</taxon>
    </lineage>
</organism>
<evidence type="ECO:0000256" key="1">
    <source>
        <dbReference type="SAM" id="Phobius"/>
    </source>
</evidence>
<accession>A0A7H0H564</accession>
<feature type="transmembrane region" description="Helical" evidence="1">
    <location>
        <begin position="183"/>
        <end position="205"/>
    </location>
</feature>
<keyword evidence="1" id="KW-1133">Transmembrane helix</keyword>
<keyword evidence="1" id="KW-0472">Membrane</keyword>
<dbReference type="Pfam" id="PF07077">
    <property type="entry name" value="DUF1345"/>
    <property type="match status" value="1"/>
</dbReference>
<keyword evidence="3" id="KW-1185">Reference proteome</keyword>
<sequence length="206" mass="22241">MTRRSRRLFRLTLSVAVGVAVMLLVGLTARIDLGIAAGWATFVAVYCTWTWARLWPLDAVRTAEHSREEDPGRGLADVILIVASIASVAGMGFVLVAGDRPVSTAALGVACVVASWVLVHTIYGIRYADLYFSSPEPPIDFGDEPPRYSDFAYLTFCLGMTFQISDTNLRTNRLRVTVLGHTLLSYFLGAVVLAATVNLVSGLAAS</sequence>
<feature type="transmembrane region" description="Helical" evidence="1">
    <location>
        <begin position="33"/>
        <end position="54"/>
    </location>
</feature>
<gene>
    <name evidence="2" type="ORF">H9L22_16245</name>
</gene>
<evidence type="ECO:0000313" key="3">
    <source>
        <dbReference type="Proteomes" id="UP000516117"/>
    </source>
</evidence>
<feature type="transmembrane region" description="Helical" evidence="1">
    <location>
        <begin position="75"/>
        <end position="98"/>
    </location>
</feature>
<evidence type="ECO:0000313" key="2">
    <source>
        <dbReference type="EMBL" id="QNP55680.1"/>
    </source>
</evidence>
<name>A0A7H0H564_9ACTN</name>
<dbReference type="AlphaFoldDB" id="A0A7H0H564"/>
<proteinExistence type="predicted"/>
<feature type="transmembrane region" description="Helical" evidence="1">
    <location>
        <begin position="7"/>
        <end position="27"/>
    </location>
</feature>